<name>V6LFU0_9EUKA</name>
<proteinExistence type="predicted"/>
<dbReference type="Proteomes" id="UP000018208">
    <property type="component" value="Unassembled WGS sequence"/>
</dbReference>
<dbReference type="VEuPathDB" id="GiardiaDB:SS50377_27332"/>
<dbReference type="AlphaFoldDB" id="V6LFU0"/>
<evidence type="ECO:0000313" key="2">
    <source>
        <dbReference type="EMBL" id="KAH0571038.1"/>
    </source>
</evidence>
<evidence type="ECO:0000313" key="3">
    <source>
        <dbReference type="Proteomes" id="UP000018208"/>
    </source>
</evidence>
<organism evidence="1">
    <name type="scientific">Spironucleus salmonicida</name>
    <dbReference type="NCBI Taxonomy" id="348837"/>
    <lineage>
        <taxon>Eukaryota</taxon>
        <taxon>Metamonada</taxon>
        <taxon>Diplomonadida</taxon>
        <taxon>Hexamitidae</taxon>
        <taxon>Hexamitinae</taxon>
        <taxon>Spironucleus</taxon>
    </lineage>
</organism>
<dbReference type="EMBL" id="AUWU02000007">
    <property type="protein sequence ID" value="KAH0571038.1"/>
    <property type="molecule type" value="Genomic_DNA"/>
</dbReference>
<reference evidence="2" key="2">
    <citation type="submission" date="2020-12" db="EMBL/GenBank/DDBJ databases">
        <title>New Spironucleus salmonicida genome in near-complete chromosomes.</title>
        <authorList>
            <person name="Xu F."/>
            <person name="Kurt Z."/>
            <person name="Jimenez-Gonzalez A."/>
            <person name="Astvaldsson A."/>
            <person name="Andersson J.O."/>
            <person name="Svard S.G."/>
        </authorList>
    </citation>
    <scope>NUCLEOTIDE SEQUENCE</scope>
    <source>
        <strain evidence="2">ATCC 50377</strain>
    </source>
</reference>
<sequence length="161" mass="18375">MKINYFHSQTHSTVTISTEDTYTYAILNKPVSNKSPFLTINSQSKAKSLICTILYKQIIHQRYPNQNFTLTIHDENSAHAMTAASLVFLISGVFMNFVSYGQGNVDFFKVLTLPQQTIKNIDGEQTVEISQKQMEIGRFGFCEDDEQFGIEIYDEILKSLQ</sequence>
<keyword evidence="3" id="KW-1185">Reference proteome</keyword>
<accession>V6LFU0</accession>
<gene>
    <name evidence="1" type="ORF">SS50377_17047</name>
    <name evidence="2" type="ORF">SS50377_27332</name>
</gene>
<reference evidence="1 2" key="1">
    <citation type="journal article" date="2014" name="PLoS Genet.">
        <title>The Genome of Spironucleus salmonicida Highlights a Fish Pathogen Adapted to Fluctuating Environments.</title>
        <authorList>
            <person name="Xu F."/>
            <person name="Jerlstrom-Hultqvist J."/>
            <person name="Einarsson E."/>
            <person name="Astvaldsson A."/>
            <person name="Svard S.G."/>
            <person name="Andersson J.O."/>
        </authorList>
    </citation>
    <scope>NUCLEOTIDE SEQUENCE</scope>
    <source>
        <strain evidence="2">ATCC 50377</strain>
    </source>
</reference>
<dbReference type="EMBL" id="KI546139">
    <property type="protein sequence ID" value="EST43367.1"/>
    <property type="molecule type" value="Genomic_DNA"/>
</dbReference>
<evidence type="ECO:0000313" key="1">
    <source>
        <dbReference type="EMBL" id="EST43367.1"/>
    </source>
</evidence>
<protein>
    <submittedName>
        <fullName evidence="1">Uncharacterized protein</fullName>
    </submittedName>
</protein>